<reference evidence="1 2" key="1">
    <citation type="journal article" date="2016" name="Nat. Commun.">
        <title>Thousands of microbial genomes shed light on interconnected biogeochemical processes in an aquifer system.</title>
        <authorList>
            <person name="Anantharaman K."/>
            <person name="Brown C.T."/>
            <person name="Hug L.A."/>
            <person name="Sharon I."/>
            <person name="Castelle C.J."/>
            <person name="Probst A.J."/>
            <person name="Thomas B.C."/>
            <person name="Singh A."/>
            <person name="Wilkins M.J."/>
            <person name="Karaoz U."/>
            <person name="Brodie E.L."/>
            <person name="Williams K.H."/>
            <person name="Hubbard S.S."/>
            <person name="Banfield J.F."/>
        </authorList>
    </citation>
    <scope>NUCLEOTIDE SEQUENCE [LARGE SCALE GENOMIC DNA]</scope>
</reference>
<evidence type="ECO:0000313" key="2">
    <source>
        <dbReference type="Proteomes" id="UP000176303"/>
    </source>
</evidence>
<name>A0A1F7U341_9BACT</name>
<accession>A0A1F7U341</accession>
<dbReference type="Proteomes" id="UP000176303">
    <property type="component" value="Unassembled WGS sequence"/>
</dbReference>
<dbReference type="AlphaFoldDB" id="A0A1F7U341"/>
<dbReference type="EMBL" id="MGDZ01000054">
    <property type="protein sequence ID" value="OGL72676.1"/>
    <property type="molecule type" value="Genomic_DNA"/>
</dbReference>
<protein>
    <submittedName>
        <fullName evidence="1">Uncharacterized protein</fullName>
    </submittedName>
</protein>
<proteinExistence type="predicted"/>
<comment type="caution">
    <text evidence="1">The sequence shown here is derived from an EMBL/GenBank/DDBJ whole genome shotgun (WGS) entry which is preliminary data.</text>
</comment>
<evidence type="ECO:0000313" key="1">
    <source>
        <dbReference type="EMBL" id="OGL72676.1"/>
    </source>
</evidence>
<organism evidence="1 2">
    <name type="scientific">Candidatus Uhrbacteria bacterium RIFCSPHIGHO2_02_FULL_57_19</name>
    <dbReference type="NCBI Taxonomy" id="1802391"/>
    <lineage>
        <taxon>Bacteria</taxon>
        <taxon>Candidatus Uhriibacteriota</taxon>
    </lineage>
</organism>
<gene>
    <name evidence="1" type="ORF">A3D72_01560</name>
</gene>
<sequence length="68" mass="7362">MLREVPGISGNADGNRLNLGNFDGTGLNCNNWNFDDNANDNLGVFALMMGKAIKKRHPETIGMSSFSC</sequence>